<dbReference type="AlphaFoldDB" id="A0A0B7F5F4"/>
<organism evidence="2 3">
    <name type="scientific">Thanatephorus cucumeris (strain AG1-IB / isolate 7/3/14)</name>
    <name type="common">Lettuce bottom rot fungus</name>
    <name type="synonym">Rhizoctonia solani</name>
    <dbReference type="NCBI Taxonomy" id="1108050"/>
    <lineage>
        <taxon>Eukaryota</taxon>
        <taxon>Fungi</taxon>
        <taxon>Dikarya</taxon>
        <taxon>Basidiomycota</taxon>
        <taxon>Agaricomycotina</taxon>
        <taxon>Agaricomycetes</taxon>
        <taxon>Cantharellales</taxon>
        <taxon>Ceratobasidiaceae</taxon>
        <taxon>Rhizoctonia</taxon>
        <taxon>Rhizoctonia solani AG-1</taxon>
    </lineage>
</organism>
<evidence type="ECO:0000313" key="2">
    <source>
        <dbReference type="EMBL" id="CEL52770.1"/>
    </source>
</evidence>
<gene>
    <name evidence="2" type="ORF">RSOLAG1IB_11114</name>
</gene>
<dbReference type="EMBL" id="LN679201">
    <property type="protein sequence ID" value="CEL52770.1"/>
    <property type="molecule type" value="Genomic_DNA"/>
</dbReference>
<feature type="compositionally biased region" description="Polar residues" evidence="1">
    <location>
        <begin position="110"/>
        <end position="125"/>
    </location>
</feature>
<feature type="region of interest" description="Disordered" evidence="1">
    <location>
        <begin position="34"/>
        <end position="66"/>
    </location>
</feature>
<feature type="compositionally biased region" description="Polar residues" evidence="1">
    <location>
        <begin position="54"/>
        <end position="65"/>
    </location>
</feature>
<dbReference type="Proteomes" id="UP000059188">
    <property type="component" value="Unassembled WGS sequence"/>
</dbReference>
<feature type="region of interest" description="Disordered" evidence="1">
    <location>
        <begin position="1"/>
        <end position="22"/>
    </location>
</feature>
<sequence length="152" mass="16586">MSSRASSLPPSEPTGEMKESSTISWATAGFLFPPHTSLPTRAPISSPCERSESQHSPPMSGTSRIINHLPGFDEFAELVVSEQVAPKVTLTSTNKHLSPRISGARRPHSRSSISSGPNSTTTNPRLTWFEEDDGDRVTFVFGRFKPSDTRAF</sequence>
<reference evidence="2 3" key="1">
    <citation type="submission" date="2014-11" db="EMBL/GenBank/DDBJ databases">
        <authorList>
            <person name="Wibberg Daniel"/>
        </authorList>
    </citation>
    <scope>NUCLEOTIDE SEQUENCE [LARGE SCALE GENOMIC DNA]</scope>
    <source>
        <strain evidence="2">Rhizoctonia solani AG1-IB 7/3/14</strain>
    </source>
</reference>
<protein>
    <submittedName>
        <fullName evidence="2">Uncharacterized protein</fullName>
    </submittedName>
</protein>
<proteinExistence type="predicted"/>
<evidence type="ECO:0000256" key="1">
    <source>
        <dbReference type="SAM" id="MobiDB-lite"/>
    </source>
</evidence>
<accession>A0A0B7F5F4</accession>
<dbReference type="OrthoDB" id="3210572at2759"/>
<feature type="region of interest" description="Disordered" evidence="1">
    <location>
        <begin position="91"/>
        <end position="127"/>
    </location>
</feature>
<name>A0A0B7F5F4_THACB</name>
<evidence type="ECO:0000313" key="3">
    <source>
        <dbReference type="Proteomes" id="UP000059188"/>
    </source>
</evidence>
<keyword evidence="3" id="KW-1185">Reference proteome</keyword>